<feature type="compositionally biased region" description="Basic and acidic residues" evidence="1">
    <location>
        <begin position="311"/>
        <end position="322"/>
    </location>
</feature>
<feature type="compositionally biased region" description="Basic and acidic residues" evidence="1">
    <location>
        <begin position="401"/>
        <end position="419"/>
    </location>
</feature>
<feature type="domain" description="MobA/VirD2-like nuclease" evidence="2">
    <location>
        <begin position="47"/>
        <end position="178"/>
    </location>
</feature>
<sequence>MPTIAKISSGASASSALNYALGKNKGMHNDTERWLDNHDLKQPEALQNCRAVAVGGTNGVMPEIAPEQFKLTREAYNQTQQRNQVQRIVQSFSADELDPTTPGNWQRANDLGVELAEKLYPDYQTAVYTHIDGQNHVLHNHIIVNKVNLETGHKLRERPGEAVERARQINDRLAEREHWQVITPVREHQSKTEQDLTKKGQYSYMHDLRSRIDSVMADTSVSDFKTFSERLTKYKVNVSIRGQNVSYAFLDANHKQRRARGKRLGADYDKEAIDNELARRTRERTEQQLDREDQARSTELVRDTTATDTALEQRERDTEPRKPALNQQSTKIERLGTSMQEINDQGSHAEQIYQRIRPAVRTIADGLQRFTDAVHGFAKQIKQRLADQHLYQDVASRFKADMARKEQAQHKEVKQDLAKRTAPKPQRAPERSTQTYYHDRGGLER</sequence>
<keyword evidence="4" id="KW-1185">Reference proteome</keyword>
<feature type="region of interest" description="Disordered" evidence="1">
    <location>
        <begin position="277"/>
        <end position="329"/>
    </location>
</feature>
<feature type="compositionally biased region" description="Basic and acidic residues" evidence="1">
    <location>
        <begin position="277"/>
        <end position="302"/>
    </location>
</feature>
<evidence type="ECO:0000259" key="2">
    <source>
        <dbReference type="Pfam" id="PF03432"/>
    </source>
</evidence>
<gene>
    <name evidence="3" type="ORF">FHL05_12150</name>
</gene>
<name>A0A5P0ZZS8_9LACO</name>
<dbReference type="InterPro" id="IPR005094">
    <property type="entry name" value="Endonuclease_MobA/VirD2"/>
</dbReference>
<dbReference type="EMBL" id="VDFO01000072">
    <property type="protein sequence ID" value="MQS98603.1"/>
    <property type="molecule type" value="Genomic_DNA"/>
</dbReference>
<evidence type="ECO:0000313" key="4">
    <source>
        <dbReference type="Proteomes" id="UP000371423"/>
    </source>
</evidence>
<comment type="caution">
    <text evidence="3">The sequence shown here is derived from an EMBL/GenBank/DDBJ whole genome shotgun (WGS) entry which is preliminary data.</text>
</comment>
<protein>
    <submittedName>
        <fullName evidence="3">Relaxase</fullName>
    </submittedName>
</protein>
<accession>A0A5P0ZZS8</accession>
<dbReference type="Pfam" id="PF03432">
    <property type="entry name" value="Relaxase"/>
    <property type="match status" value="1"/>
</dbReference>
<evidence type="ECO:0000313" key="3">
    <source>
        <dbReference type="EMBL" id="MQS98603.1"/>
    </source>
</evidence>
<evidence type="ECO:0000256" key="1">
    <source>
        <dbReference type="SAM" id="MobiDB-lite"/>
    </source>
</evidence>
<dbReference type="OrthoDB" id="9762440at2"/>
<proteinExistence type="predicted"/>
<organism evidence="3 4">
    <name type="scientific">Companilactobacillus halodurans</name>
    <dbReference type="NCBI Taxonomy" id="2584183"/>
    <lineage>
        <taxon>Bacteria</taxon>
        <taxon>Bacillati</taxon>
        <taxon>Bacillota</taxon>
        <taxon>Bacilli</taxon>
        <taxon>Lactobacillales</taxon>
        <taxon>Lactobacillaceae</taxon>
        <taxon>Companilactobacillus</taxon>
    </lineage>
</organism>
<dbReference type="RefSeq" id="WP_153522842.1">
    <property type="nucleotide sequence ID" value="NZ_VDFO01000072.1"/>
</dbReference>
<feature type="region of interest" description="Disordered" evidence="1">
    <location>
        <begin position="401"/>
        <end position="445"/>
    </location>
</feature>
<dbReference type="Proteomes" id="UP000371423">
    <property type="component" value="Unassembled WGS sequence"/>
</dbReference>
<reference evidence="3 4" key="1">
    <citation type="journal article" date="2019" name="Syst. Appl. Microbiol.">
        <title>Polyphasic characterization of two novel Lactobacillus spp. isolated from blown salami packages: Description of Lactobacillus halodurans sp. nov. and Lactobacillus salsicarnum sp. nov.</title>
        <authorList>
            <person name="Schuster J.A."/>
            <person name="Klingl A."/>
            <person name="Vogel R.F."/>
            <person name="Ehrmann M.A."/>
        </authorList>
    </citation>
    <scope>NUCLEOTIDE SEQUENCE [LARGE SCALE GENOMIC DNA]</scope>
    <source>
        <strain evidence="3 4">TMW 1.1920</strain>
    </source>
</reference>
<dbReference type="AlphaFoldDB" id="A0A5P0ZZS8"/>